<proteinExistence type="predicted"/>
<evidence type="ECO:0000313" key="2">
    <source>
        <dbReference type="EMBL" id="KAK7883792.1"/>
    </source>
</evidence>
<dbReference type="Proteomes" id="UP001460270">
    <property type="component" value="Unassembled WGS sequence"/>
</dbReference>
<protein>
    <submittedName>
        <fullName evidence="2">Uncharacterized protein</fullName>
    </submittedName>
</protein>
<feature type="compositionally biased region" description="Low complexity" evidence="1">
    <location>
        <begin position="25"/>
        <end position="36"/>
    </location>
</feature>
<evidence type="ECO:0000313" key="3">
    <source>
        <dbReference type="Proteomes" id="UP001460270"/>
    </source>
</evidence>
<sequence length="78" mass="8484">MQLGEEEDNQTTKKKQQDDGDQETSDASSHSSQARSVGEAMGITTKLDAASSQSTMFCMSGPDSNIVEMGRSRRFTFS</sequence>
<comment type="caution">
    <text evidence="2">The sequence shown here is derived from an EMBL/GenBank/DDBJ whole genome shotgun (WGS) entry which is preliminary data.</text>
</comment>
<keyword evidence="3" id="KW-1185">Reference proteome</keyword>
<organism evidence="2 3">
    <name type="scientific">Mugilogobius chulae</name>
    <name type="common">yellowstripe goby</name>
    <dbReference type="NCBI Taxonomy" id="88201"/>
    <lineage>
        <taxon>Eukaryota</taxon>
        <taxon>Metazoa</taxon>
        <taxon>Chordata</taxon>
        <taxon>Craniata</taxon>
        <taxon>Vertebrata</taxon>
        <taxon>Euteleostomi</taxon>
        <taxon>Actinopterygii</taxon>
        <taxon>Neopterygii</taxon>
        <taxon>Teleostei</taxon>
        <taxon>Neoteleostei</taxon>
        <taxon>Acanthomorphata</taxon>
        <taxon>Gobiaria</taxon>
        <taxon>Gobiiformes</taxon>
        <taxon>Gobioidei</taxon>
        <taxon>Gobiidae</taxon>
        <taxon>Gobionellinae</taxon>
        <taxon>Mugilogobius</taxon>
    </lineage>
</organism>
<feature type="region of interest" description="Disordered" evidence="1">
    <location>
        <begin position="1"/>
        <end position="78"/>
    </location>
</feature>
<dbReference type="AlphaFoldDB" id="A0AAW0MVT8"/>
<gene>
    <name evidence="2" type="ORF">WMY93_026915</name>
</gene>
<evidence type="ECO:0000256" key="1">
    <source>
        <dbReference type="SAM" id="MobiDB-lite"/>
    </source>
</evidence>
<name>A0AAW0MVT8_9GOBI</name>
<accession>A0AAW0MVT8</accession>
<dbReference type="EMBL" id="JBBPFD010000020">
    <property type="protein sequence ID" value="KAK7883792.1"/>
    <property type="molecule type" value="Genomic_DNA"/>
</dbReference>
<reference evidence="3" key="1">
    <citation type="submission" date="2024-04" db="EMBL/GenBank/DDBJ databases">
        <title>Salinicola lusitanus LLJ914,a marine bacterium isolated from the Okinawa Trough.</title>
        <authorList>
            <person name="Li J."/>
        </authorList>
    </citation>
    <scope>NUCLEOTIDE SEQUENCE [LARGE SCALE GENOMIC DNA]</scope>
</reference>